<dbReference type="Pfam" id="PF07719">
    <property type="entry name" value="TPR_2"/>
    <property type="match status" value="1"/>
</dbReference>
<dbReference type="InterPro" id="IPR011990">
    <property type="entry name" value="TPR-like_helical_dom_sf"/>
</dbReference>
<dbReference type="SUPFAM" id="SSF48452">
    <property type="entry name" value="TPR-like"/>
    <property type="match status" value="1"/>
</dbReference>
<reference evidence="6" key="1">
    <citation type="submission" date="2015-09" db="EMBL/GenBank/DDBJ databases">
        <title>Whole genome sequence of Pseudomonas fluorescens FW300-N2E3.</title>
        <authorList>
            <person name="Ray J."/>
            <person name="Melnyk R."/>
            <person name="Deutschbauer A."/>
        </authorList>
    </citation>
    <scope>NUCLEOTIDE SEQUENCE [LARGE SCALE GENOMIC DNA]</scope>
    <source>
        <strain evidence="6">FW300-N2E3</strain>
    </source>
</reference>
<keyword evidence="1" id="KW-0677">Repeat</keyword>
<dbReference type="AlphaFoldDB" id="A0A0N9WI42"/>
<dbReference type="InterPro" id="IPR013105">
    <property type="entry name" value="TPR_2"/>
</dbReference>
<dbReference type="OrthoDB" id="5624957at2"/>
<name>A0A0N9WI42_PSEFL</name>
<gene>
    <name evidence="5" type="ORF">AO353_11800</name>
</gene>
<dbReference type="EMBL" id="CP012830">
    <property type="protein sequence ID" value="ALI01727.1"/>
    <property type="molecule type" value="Genomic_DNA"/>
</dbReference>
<evidence type="ECO:0000256" key="3">
    <source>
        <dbReference type="PROSITE-ProRule" id="PRU00339"/>
    </source>
</evidence>
<proteinExistence type="predicted"/>
<dbReference type="Proteomes" id="UP000066487">
    <property type="component" value="Chromosome"/>
</dbReference>
<dbReference type="PROSITE" id="PS50005">
    <property type="entry name" value="TPR"/>
    <property type="match status" value="1"/>
</dbReference>
<keyword evidence="4" id="KW-0732">Signal</keyword>
<dbReference type="Pfam" id="PF13424">
    <property type="entry name" value="TPR_12"/>
    <property type="match status" value="1"/>
</dbReference>
<dbReference type="RefSeq" id="WP_054595106.1">
    <property type="nucleotide sequence ID" value="NZ_CP012830.1"/>
</dbReference>
<sequence length="391" mass="42559">MRLHRMASILSLWAAFGSAQAEQLPIEVLSAVVKDQKIADAEVLLQRNGAQNVVGRTNAQGQVNLTADFADDASNLLIIKKPGYSNLVVKCPCKGMTYAVSPVMTNLDGLRVVLTWGATPRDLDSHMIFPGNNIYFGSKQGTDAHLDVDDTTSYGPETITLEKKHYGESYVYAVHDFSNGGNPSSRALSDSQAKVFVYMGQSLVRTYYVPQNRSGNLWTVFRMTGSGDFQDINNFTGSQVDAKNVLNEVSPLLDDSMAVTAVAVSASALSDAKSLNQKGEAAYHAGDLPQAIDFYRQAIELNNGFGQAYSNLGLAYQKAGNTAESIWANRKAIALASGNSAATVRASSYYNIARIYEAANQFPDALRHYQLAKQQKANPVYDKAIERVQNR</sequence>
<feature type="repeat" description="TPR" evidence="3">
    <location>
        <begin position="272"/>
        <end position="305"/>
    </location>
</feature>
<evidence type="ECO:0000256" key="1">
    <source>
        <dbReference type="ARBA" id="ARBA00022737"/>
    </source>
</evidence>
<evidence type="ECO:0000313" key="5">
    <source>
        <dbReference type="EMBL" id="ALI01727.1"/>
    </source>
</evidence>
<dbReference type="SMART" id="SM00028">
    <property type="entry name" value="TPR"/>
    <property type="match status" value="3"/>
</dbReference>
<organism evidence="5 6">
    <name type="scientific">Pseudomonas fluorescens</name>
    <dbReference type="NCBI Taxonomy" id="294"/>
    <lineage>
        <taxon>Bacteria</taxon>
        <taxon>Pseudomonadati</taxon>
        <taxon>Pseudomonadota</taxon>
        <taxon>Gammaproteobacteria</taxon>
        <taxon>Pseudomonadales</taxon>
        <taxon>Pseudomonadaceae</taxon>
        <taxon>Pseudomonas</taxon>
    </lineage>
</organism>
<feature type="signal peptide" evidence="4">
    <location>
        <begin position="1"/>
        <end position="21"/>
    </location>
</feature>
<accession>A0A0N9WI42</accession>
<protein>
    <submittedName>
        <fullName evidence="5">Uncharacterized protein</fullName>
    </submittedName>
</protein>
<reference evidence="5 6" key="2">
    <citation type="journal article" date="2018" name="Nature">
        <title>Mutant phenotypes for thousands of bacterial genes of unknown function.</title>
        <authorList>
            <person name="Price M.N."/>
            <person name="Wetmore K.M."/>
            <person name="Waters R.J."/>
            <person name="Callaghan M."/>
            <person name="Ray J."/>
            <person name="Liu H."/>
            <person name="Kuehl J.V."/>
            <person name="Melnyk R.A."/>
            <person name="Lamson J.S."/>
            <person name="Suh Y."/>
            <person name="Carlson H.K."/>
            <person name="Esquivel Z."/>
            <person name="Sadeeshkumar H."/>
            <person name="Chakraborty R."/>
            <person name="Zane G.M."/>
            <person name="Rubin B.E."/>
            <person name="Wall J.D."/>
            <person name="Visel A."/>
            <person name="Bristow J."/>
            <person name="Blow M.J."/>
            <person name="Arkin A.P."/>
            <person name="Deutschbauer A.M."/>
        </authorList>
    </citation>
    <scope>NUCLEOTIDE SEQUENCE [LARGE SCALE GENOMIC DNA]</scope>
    <source>
        <strain evidence="5 6">FW300-N2E3</strain>
    </source>
</reference>
<dbReference type="InterPro" id="IPR019734">
    <property type="entry name" value="TPR_rpt"/>
</dbReference>
<evidence type="ECO:0000256" key="2">
    <source>
        <dbReference type="ARBA" id="ARBA00022803"/>
    </source>
</evidence>
<keyword evidence="2 3" id="KW-0802">TPR repeat</keyword>
<evidence type="ECO:0000256" key="4">
    <source>
        <dbReference type="SAM" id="SignalP"/>
    </source>
</evidence>
<feature type="chain" id="PRO_5006040267" evidence="4">
    <location>
        <begin position="22"/>
        <end position="391"/>
    </location>
</feature>
<evidence type="ECO:0000313" key="6">
    <source>
        <dbReference type="Proteomes" id="UP000066487"/>
    </source>
</evidence>
<dbReference type="Gene3D" id="1.25.40.10">
    <property type="entry name" value="Tetratricopeptide repeat domain"/>
    <property type="match status" value="1"/>
</dbReference>